<dbReference type="EMBL" id="JBBPFD010000001">
    <property type="protein sequence ID" value="KAK7944562.1"/>
    <property type="molecule type" value="Genomic_DNA"/>
</dbReference>
<dbReference type="CDD" id="cd13233">
    <property type="entry name" value="PH_ARHGAP9-like"/>
    <property type="match status" value="1"/>
</dbReference>
<reference evidence="8" key="1">
    <citation type="submission" date="2024-04" db="EMBL/GenBank/DDBJ databases">
        <title>Salinicola lusitanus LLJ914,a marine bacterium isolated from the Okinawa Trough.</title>
        <authorList>
            <person name="Li J."/>
        </authorList>
    </citation>
    <scope>NUCLEOTIDE SEQUENCE [LARGE SCALE GENOMIC DNA]</scope>
</reference>
<feature type="region of interest" description="Disordered" evidence="4">
    <location>
        <begin position="1"/>
        <end position="70"/>
    </location>
</feature>
<evidence type="ECO:0000313" key="7">
    <source>
        <dbReference type="EMBL" id="KAK7944562.1"/>
    </source>
</evidence>
<dbReference type="SUPFAM" id="SSF50044">
    <property type="entry name" value="SH3-domain"/>
    <property type="match status" value="1"/>
</dbReference>
<organism evidence="7 8">
    <name type="scientific">Mugilogobius chulae</name>
    <name type="common">yellowstripe goby</name>
    <dbReference type="NCBI Taxonomy" id="88201"/>
    <lineage>
        <taxon>Eukaryota</taxon>
        <taxon>Metazoa</taxon>
        <taxon>Chordata</taxon>
        <taxon>Craniata</taxon>
        <taxon>Vertebrata</taxon>
        <taxon>Euteleostomi</taxon>
        <taxon>Actinopterygii</taxon>
        <taxon>Neopterygii</taxon>
        <taxon>Teleostei</taxon>
        <taxon>Neoteleostei</taxon>
        <taxon>Acanthomorphata</taxon>
        <taxon>Gobiaria</taxon>
        <taxon>Gobiiformes</taxon>
        <taxon>Gobioidei</taxon>
        <taxon>Gobiidae</taxon>
        <taxon>Gobionellinae</taxon>
        <taxon>Mugilogobius</taxon>
    </lineage>
</organism>
<feature type="region of interest" description="Disordered" evidence="4">
    <location>
        <begin position="201"/>
        <end position="336"/>
    </location>
</feature>
<keyword evidence="1 3" id="KW-0728">SH3 domain</keyword>
<dbReference type="InterPro" id="IPR001849">
    <property type="entry name" value="PH_domain"/>
</dbReference>
<feature type="compositionally biased region" description="Basic and acidic residues" evidence="4">
    <location>
        <begin position="577"/>
        <end position="595"/>
    </location>
</feature>
<feature type="compositionally biased region" description="Basic and acidic residues" evidence="4">
    <location>
        <begin position="315"/>
        <end position="326"/>
    </location>
</feature>
<feature type="compositionally biased region" description="Low complexity" evidence="4">
    <location>
        <begin position="219"/>
        <end position="235"/>
    </location>
</feature>
<feature type="compositionally biased region" description="Pro residues" evidence="4">
    <location>
        <begin position="16"/>
        <end position="25"/>
    </location>
</feature>
<feature type="compositionally biased region" description="Basic residues" evidence="4">
    <location>
        <begin position="208"/>
        <end position="218"/>
    </location>
</feature>
<dbReference type="Gene3D" id="2.30.29.30">
    <property type="entry name" value="Pleckstrin-homology domain (PH domain)/Phosphotyrosine-binding domain (PTB)"/>
    <property type="match status" value="1"/>
</dbReference>
<dbReference type="GO" id="GO:0005737">
    <property type="term" value="C:cytoplasm"/>
    <property type="evidence" value="ECO:0007669"/>
    <property type="project" value="TreeGrafter"/>
</dbReference>
<dbReference type="Pfam" id="PF00169">
    <property type="entry name" value="PH"/>
    <property type="match status" value="1"/>
</dbReference>
<evidence type="ECO:0000256" key="2">
    <source>
        <dbReference type="ARBA" id="ARBA00022468"/>
    </source>
</evidence>
<sequence length="595" mass="66700">MSTGPKRARARVTGPQQPPTAPAGPDPRRDPSWRRRNTATEQSDAGPGLELRLPGNSAHSSGEADVAPLPSWRPAAGAGAAVRGGGVRLRVQVQDRLISIHSGDCFLLVKKTNEDWWQVRRDDGSKAFYVPAQYVREVRKALMPPGHAHGTAHAPGTRPHSAWTRHTALDTPLLLQDKLCARICLLWPHLRSHVWAHGRASVRAVGPRARRPRTRRPRASGLTHTGSSSSSTLPRSRGRSPELQRQPLDVDSQTAESGDEPKSHESESDLSSSSTEQLQWTRPENGGKTLYRAADSSRSEWELPKLNQSPPHVTSDVKTRSLDRRSQGQNIQKNWRHSSILMETNEKPSEKCGLLNMTKITENGKKVRKNWTSLWSVLNGSTLQFTKSQTGGSSWFGGQSKPELTVDLRGASVDWAPKDRSSKKHVLELKMRHGTELLIQSDNESLVQEWLRALQDAISAHAWESDENMDEDMPESPGPDDKNHKEKDKERESKKEKGMKNSNSVEVSEHKARHKLKKFLTRRPTLQAVRDKGYIKDQVFGCSLSSLCQRENSTCRIRQNVHRPRGDKRPQCGRAVQSEREPGRHPETALRREPR</sequence>
<evidence type="ECO:0000256" key="1">
    <source>
        <dbReference type="ARBA" id="ARBA00022443"/>
    </source>
</evidence>
<dbReference type="SMART" id="SM00233">
    <property type="entry name" value="PH"/>
    <property type="match status" value="1"/>
</dbReference>
<evidence type="ECO:0000256" key="3">
    <source>
        <dbReference type="PROSITE-ProRule" id="PRU00192"/>
    </source>
</evidence>
<comment type="caution">
    <text evidence="7">The sequence shown here is derived from an EMBL/GenBank/DDBJ whole genome shotgun (WGS) entry which is preliminary data.</text>
</comment>
<dbReference type="InterPro" id="IPR001452">
    <property type="entry name" value="SH3_domain"/>
</dbReference>
<feature type="region of interest" description="Disordered" evidence="4">
    <location>
        <begin position="464"/>
        <end position="512"/>
    </location>
</feature>
<dbReference type="PROSITE" id="PS50002">
    <property type="entry name" value="SH3"/>
    <property type="match status" value="1"/>
</dbReference>
<dbReference type="InterPro" id="IPR011993">
    <property type="entry name" value="PH-like_dom_sf"/>
</dbReference>
<name>A0AAW0Q9K5_9GOBI</name>
<dbReference type="PROSITE" id="PS50003">
    <property type="entry name" value="PH_DOMAIN"/>
    <property type="match status" value="1"/>
</dbReference>
<feature type="region of interest" description="Disordered" evidence="4">
    <location>
        <begin position="559"/>
        <end position="595"/>
    </location>
</feature>
<dbReference type="AlphaFoldDB" id="A0AAW0Q9K5"/>
<keyword evidence="8" id="KW-1185">Reference proteome</keyword>
<gene>
    <name evidence="7" type="ORF">WMY93_000290</name>
</gene>
<feature type="compositionally biased region" description="Acidic residues" evidence="4">
    <location>
        <begin position="465"/>
        <end position="474"/>
    </location>
</feature>
<evidence type="ECO:0000259" key="6">
    <source>
        <dbReference type="PROSITE" id="PS50003"/>
    </source>
</evidence>
<dbReference type="PANTHER" id="PTHR23176:SF107">
    <property type="entry name" value="RHO GTPASE-ACTIVATING PROTEIN 12"/>
    <property type="match status" value="1"/>
</dbReference>
<accession>A0AAW0Q9K5</accession>
<dbReference type="InterPro" id="IPR036028">
    <property type="entry name" value="SH3-like_dom_sf"/>
</dbReference>
<evidence type="ECO:0000313" key="8">
    <source>
        <dbReference type="Proteomes" id="UP001460270"/>
    </source>
</evidence>
<keyword evidence="2" id="KW-0343">GTPase activation</keyword>
<feature type="compositionally biased region" description="Basic and acidic residues" evidence="4">
    <location>
        <begin position="479"/>
        <end position="499"/>
    </location>
</feature>
<dbReference type="Proteomes" id="UP001460270">
    <property type="component" value="Unassembled WGS sequence"/>
</dbReference>
<dbReference type="FunFam" id="2.30.29.30:FF:000100">
    <property type="entry name" value="Rho GTPase activating protein 12"/>
    <property type="match status" value="1"/>
</dbReference>
<dbReference type="InterPro" id="IPR050729">
    <property type="entry name" value="Rho-GAP"/>
</dbReference>
<dbReference type="Pfam" id="PF16618">
    <property type="entry name" value="SH3-WW_linker"/>
    <property type="match status" value="1"/>
</dbReference>
<proteinExistence type="predicted"/>
<dbReference type="PANTHER" id="PTHR23176">
    <property type="entry name" value="RHO/RAC/CDC GTPASE-ACTIVATING PROTEIN"/>
    <property type="match status" value="1"/>
</dbReference>
<feature type="domain" description="SH3" evidence="5">
    <location>
        <begin position="74"/>
        <end position="140"/>
    </location>
</feature>
<dbReference type="SUPFAM" id="SSF50729">
    <property type="entry name" value="PH domain-like"/>
    <property type="match status" value="1"/>
</dbReference>
<feature type="domain" description="PH" evidence="6">
    <location>
        <begin position="359"/>
        <end position="459"/>
    </location>
</feature>
<feature type="compositionally biased region" description="Basic residues" evidence="4">
    <location>
        <begin position="1"/>
        <end position="10"/>
    </location>
</feature>
<evidence type="ECO:0000259" key="5">
    <source>
        <dbReference type="PROSITE" id="PS50002"/>
    </source>
</evidence>
<dbReference type="GO" id="GO:0005096">
    <property type="term" value="F:GTPase activator activity"/>
    <property type="evidence" value="ECO:0007669"/>
    <property type="project" value="UniProtKB-KW"/>
</dbReference>
<protein>
    <submittedName>
        <fullName evidence="7">Uncharacterized protein</fullName>
    </submittedName>
</protein>
<evidence type="ECO:0000256" key="4">
    <source>
        <dbReference type="SAM" id="MobiDB-lite"/>
    </source>
</evidence>
<dbReference type="Gene3D" id="2.30.30.40">
    <property type="entry name" value="SH3 Domains"/>
    <property type="match status" value="1"/>
</dbReference>